<accession>A0AAF5RVJ8</accession>
<proteinExistence type="inferred from homology"/>
<dbReference type="Pfam" id="PF21000">
    <property type="entry name" value="RMI1_N_N"/>
    <property type="match status" value="1"/>
</dbReference>
<dbReference type="PANTHER" id="PTHR14790:SF15">
    <property type="entry name" value="RECQ-MEDIATED GENOME INSTABILITY PROTEIN 1"/>
    <property type="match status" value="1"/>
</dbReference>
<dbReference type="SMART" id="SM01161">
    <property type="entry name" value="DUF1767"/>
    <property type="match status" value="1"/>
</dbReference>
<name>A0AAF5RVJ8_WUCBA</name>
<evidence type="ECO:0000259" key="4">
    <source>
        <dbReference type="Pfam" id="PF08585"/>
    </source>
</evidence>
<evidence type="ECO:0000256" key="1">
    <source>
        <dbReference type="ARBA" id="ARBA00006395"/>
    </source>
</evidence>
<reference evidence="7" key="3">
    <citation type="submission" date="2024-02" db="UniProtKB">
        <authorList>
            <consortium name="WormBaseParasite"/>
        </authorList>
    </citation>
    <scope>IDENTIFICATION</scope>
    <source>
        <strain evidence="7">pt0022</strain>
    </source>
</reference>
<organism evidence="6 7">
    <name type="scientific">Wuchereria bancrofti</name>
    <dbReference type="NCBI Taxonomy" id="6293"/>
    <lineage>
        <taxon>Eukaryota</taxon>
        <taxon>Metazoa</taxon>
        <taxon>Ecdysozoa</taxon>
        <taxon>Nematoda</taxon>
        <taxon>Chromadorea</taxon>
        <taxon>Rhabditida</taxon>
        <taxon>Spirurina</taxon>
        <taxon>Spiruromorpha</taxon>
        <taxon>Filarioidea</taxon>
        <taxon>Onchocercidae</taxon>
        <taxon>Wuchereria</taxon>
    </lineage>
</organism>
<evidence type="ECO:0000313" key="6">
    <source>
        <dbReference type="Proteomes" id="UP000093561"/>
    </source>
</evidence>
<feature type="domain" description="RMI1 N-terminal" evidence="5">
    <location>
        <begin position="15"/>
        <end position="60"/>
    </location>
</feature>
<reference evidence="6" key="1">
    <citation type="submission" date="2015-03" db="EMBL/GenBank/DDBJ databases">
        <title>Wuchereria bancrofti Genome Sequencing Papua New Guinea Strain.</title>
        <authorList>
            <person name="Small S.T."/>
            <person name="Serre D."/>
            <person name="Zimmerman P.A."/>
        </authorList>
    </citation>
    <scope>NUCLEOTIDE SEQUENCE [LARGE SCALE GENOMIC DNA]</scope>
    <source>
        <strain evidence="6">pt0022</strain>
    </source>
</reference>
<dbReference type="Gene3D" id="2.40.50.770">
    <property type="entry name" value="RecQ-mediated genome instability protein Rmi1, C-terminal domain"/>
    <property type="match status" value="1"/>
</dbReference>
<feature type="domain" description="RecQ mediated genome instability protein 1 OB-fold" evidence="4">
    <location>
        <begin position="74"/>
        <end position="193"/>
    </location>
</feature>
<dbReference type="GO" id="GO:0016604">
    <property type="term" value="C:nuclear body"/>
    <property type="evidence" value="ECO:0007669"/>
    <property type="project" value="TreeGrafter"/>
</dbReference>
<sequence>MINIKRASVAELFSKFNVTLKEAWLNEVLEYLHLERADADIPTIIQLVYEQWLFSELSNSTRPKIRLPPFEKKTALDSDVVVQINWLVDIHTSMYSKLNQYVGRKLDNISFHWEPNEGTEDLDSVNRMYLMEVTDGQRKLRAIEYQKVDELCGKLSCGTKLLIYGGTICRRNVLLLAPNNMMILGGETETCQQNVPVLTVARRLGIDEKRLKLMECVKDKEYENSMKIMAGIETEKVEKIHTTMSSVLTTGNVAVNSDEQQSTNMRRTGKGENARTKKQKRPVLSRTITSYFQPQHKVPTSKLSPKVSTKSQTPLIGQEIKEKLKSGYLARDPLQKQREMHSPPVLFPVSDSKKQSQHPIEIITFPQELNEALAEQLGSPAMASSQKIMSGSGMQSESRKITGKSITMMHYQSPNVENFSTSSEFRIQPEKTPLSVSLWTRNSKTTESSMVEANSLHVRKINTIHGSVILNGGSERKDGEAEPMIPTRSTDLQRNSADIILHEAIISSSNIQEQTIWTANKWQHATKENSKQFLANEFHVPASKVQVQTTHNDNALLVNSVSIHSVRHPPQNSSIKQASCNLQEKQTIKASNFAFQQDVTPHRSGMLLSASRQNLCRPPVTNTQQNPILFHASQNSFVNTEPQQVEGHSTCCNTLRNHPATLILPDTTLQIVPHVNIIERYRALNIVSIREAYHQRRFCLVAHRKRVQPIFCKLHAGLQFIGQSWTAALRIADETCDALDCLVDNNAINNLIGFTPQEAQQAAATSDRVRVAYYKGRAQAMLETFKRLDLVLTIEFSSSSDILPLIVHITNLSTALGLC</sequence>
<dbReference type="InterPro" id="IPR013894">
    <property type="entry name" value="RMI1_OB"/>
</dbReference>
<dbReference type="InterPro" id="IPR049363">
    <property type="entry name" value="RMI1_N"/>
</dbReference>
<dbReference type="GO" id="GO:0031422">
    <property type="term" value="C:RecQ family helicase-topoisomerase III complex"/>
    <property type="evidence" value="ECO:0007669"/>
    <property type="project" value="TreeGrafter"/>
</dbReference>
<feature type="region of interest" description="Disordered" evidence="3">
    <location>
        <begin position="258"/>
        <end position="287"/>
    </location>
</feature>
<evidence type="ECO:0000313" key="7">
    <source>
        <dbReference type="WBParaSite" id="mrna-Wban_05629"/>
    </source>
</evidence>
<dbReference type="GO" id="GO:0000724">
    <property type="term" value="P:double-strand break repair via homologous recombination"/>
    <property type="evidence" value="ECO:0007669"/>
    <property type="project" value="TreeGrafter"/>
</dbReference>
<dbReference type="Pfam" id="PF08585">
    <property type="entry name" value="RMI1_N_C"/>
    <property type="match status" value="1"/>
</dbReference>
<evidence type="ECO:0000259" key="5">
    <source>
        <dbReference type="Pfam" id="PF21000"/>
    </source>
</evidence>
<dbReference type="Proteomes" id="UP000093561">
    <property type="component" value="Unassembled WGS sequence"/>
</dbReference>
<dbReference type="GO" id="GO:0000712">
    <property type="term" value="P:resolution of meiotic recombination intermediates"/>
    <property type="evidence" value="ECO:0007669"/>
    <property type="project" value="TreeGrafter"/>
</dbReference>
<dbReference type="InterPro" id="IPR042470">
    <property type="entry name" value="RMI1_N_C_sf"/>
</dbReference>
<reference evidence="6" key="2">
    <citation type="journal article" date="2016" name="Mol. Ecol.">
        <title>Population genomics of the filarial nematode parasite Wuchereria bancrofti from mosquitoes.</title>
        <authorList>
            <person name="Small S.T."/>
            <person name="Reimer L.J."/>
            <person name="Tisch D.J."/>
            <person name="King C.L."/>
            <person name="Christensen B.M."/>
            <person name="Siba P.M."/>
            <person name="Kazura J.W."/>
            <person name="Serre D."/>
            <person name="Zimmerman P.A."/>
        </authorList>
    </citation>
    <scope>NUCLEOTIDE SEQUENCE</scope>
    <source>
        <strain evidence="6">pt0022</strain>
    </source>
</reference>
<evidence type="ECO:0000256" key="3">
    <source>
        <dbReference type="SAM" id="MobiDB-lite"/>
    </source>
</evidence>
<protein>
    <recommendedName>
        <fullName evidence="2">RecQ-mediated genome instability protein 1</fullName>
    </recommendedName>
</protein>
<dbReference type="WBParaSite" id="mrna-Wban_05629">
    <property type="protein sequence ID" value="mrna-Wban_05629"/>
    <property type="gene ID" value="Wban_05629"/>
</dbReference>
<evidence type="ECO:0000256" key="2">
    <source>
        <dbReference type="ARBA" id="ARBA00018987"/>
    </source>
</evidence>
<dbReference type="PANTHER" id="PTHR14790">
    <property type="entry name" value="RECQ-MEDIATED GENOME INSTABILITY PROTEIN 1 RMI1"/>
    <property type="match status" value="1"/>
</dbReference>
<dbReference type="AlphaFoldDB" id="A0AAF5RVJ8"/>
<comment type="similarity">
    <text evidence="1">Belongs to the RMI1 family.</text>
</comment>